<feature type="signal peptide" evidence="2">
    <location>
        <begin position="1"/>
        <end position="29"/>
    </location>
</feature>
<dbReference type="EMBL" id="AJTJ01000091">
    <property type="protein sequence ID" value="EIJ24149.1"/>
    <property type="molecule type" value="Genomic_DNA"/>
</dbReference>
<feature type="compositionally biased region" description="Polar residues" evidence="1">
    <location>
        <begin position="292"/>
        <end position="302"/>
    </location>
</feature>
<feature type="chain" id="PRO_5043550963" description="Lipoprotein" evidence="2">
    <location>
        <begin position="30"/>
        <end position="310"/>
    </location>
</feature>
<dbReference type="RefSeq" id="WP_007058254.1">
    <property type="nucleotide sequence ID" value="NZ_AJTJ01000091.1"/>
</dbReference>
<organism evidence="3 4">
    <name type="scientific">Bifidobacterium longum subsp. longum 2-2B</name>
    <dbReference type="NCBI Taxonomy" id="1161745"/>
    <lineage>
        <taxon>Bacteria</taxon>
        <taxon>Bacillati</taxon>
        <taxon>Actinomycetota</taxon>
        <taxon>Actinomycetes</taxon>
        <taxon>Bifidobacteriales</taxon>
        <taxon>Bifidobacteriaceae</taxon>
        <taxon>Bifidobacterium</taxon>
    </lineage>
</organism>
<feature type="region of interest" description="Disordered" evidence="1">
    <location>
        <begin position="291"/>
        <end position="310"/>
    </location>
</feature>
<protein>
    <recommendedName>
        <fullName evidence="5">Lipoprotein</fullName>
    </recommendedName>
</protein>
<evidence type="ECO:0000313" key="3">
    <source>
        <dbReference type="EMBL" id="EIJ24149.1"/>
    </source>
</evidence>
<sequence>MKNITPRMFRRTLTTLALTSMLASLTACTGTTTAMDTAIRQPQVTATARTDTNLPDHIVNGGFDYPDMSMLGARDSLFVYISRKDLSYARKDTQDKTNPADPPRFALPSGFDASGFAWHSTQGNTGLANEKPDDVQVWTVYDGGNHYAELAAAQTGTAIYQDIATEPGVMYKWSLRHASLDEAYLDKMSVMIGTPGKETAQDAVRVTSNGHGDKTGPVGKIIATRVANHRNAQSWNKETDHTGQWESYEGTYIATGKITRFTFRNVDSAADHDGNLLDDIIFTKAYPLSYDGNGNTNGNAPQKQVEKRQQ</sequence>
<proteinExistence type="predicted"/>
<reference evidence="3 4" key="1">
    <citation type="journal article" date="2013" name="Genome Announc.">
        <title>Draft Genome Sequences of Two Pairs of Human Intestinal Bifidobacterium longum subsp. longum Strains, 44B and 1-6B and 35B and 2-2B, Consecutively Isolated from Two Children after a 5-Year Time Period.</title>
        <authorList>
            <person name="Shkoporov A.N."/>
            <person name="Efimov B.A."/>
            <person name="Khokhlova E.V."/>
            <person name="Chaplin A.V."/>
            <person name="Kafarskaya L.I."/>
            <person name="Durkin A.S."/>
            <person name="McCorrison J."/>
            <person name="Torralba M."/>
            <person name="Gillis M."/>
            <person name="Sutton G."/>
            <person name="Weibel D.B."/>
            <person name="Nelson K.E."/>
            <person name="Smeianov V.V."/>
        </authorList>
    </citation>
    <scope>NUCLEOTIDE SEQUENCE [LARGE SCALE GENOMIC DNA]</scope>
    <source>
        <strain evidence="3 4">2-2B</strain>
    </source>
</reference>
<gene>
    <name evidence="3" type="ORF">HMPREF1315_2359</name>
</gene>
<dbReference type="Proteomes" id="UP000005929">
    <property type="component" value="Unassembled WGS sequence"/>
</dbReference>
<comment type="caution">
    <text evidence="3">The sequence shown here is derived from an EMBL/GenBank/DDBJ whole genome shotgun (WGS) entry which is preliminary data.</text>
</comment>
<evidence type="ECO:0008006" key="5">
    <source>
        <dbReference type="Google" id="ProtNLM"/>
    </source>
</evidence>
<dbReference type="AlphaFoldDB" id="A0AAV3FJI5"/>
<evidence type="ECO:0000256" key="2">
    <source>
        <dbReference type="SAM" id="SignalP"/>
    </source>
</evidence>
<name>A0AAV3FJI5_BIFLL</name>
<accession>A0AAV3FJI5</accession>
<dbReference type="PROSITE" id="PS51257">
    <property type="entry name" value="PROKAR_LIPOPROTEIN"/>
    <property type="match status" value="1"/>
</dbReference>
<keyword evidence="2" id="KW-0732">Signal</keyword>
<evidence type="ECO:0000313" key="4">
    <source>
        <dbReference type="Proteomes" id="UP000005929"/>
    </source>
</evidence>
<evidence type="ECO:0000256" key="1">
    <source>
        <dbReference type="SAM" id="MobiDB-lite"/>
    </source>
</evidence>